<comment type="subcellular location">
    <subcellularLocation>
        <location evidence="1">Bud neck</location>
    </subcellularLocation>
</comment>
<dbReference type="GO" id="GO:0005935">
    <property type="term" value="C:cellular bud neck"/>
    <property type="evidence" value="ECO:0007669"/>
    <property type="project" value="UniProtKB-SubCell"/>
</dbReference>
<reference evidence="6 7" key="1">
    <citation type="journal article" date="2004" name="Nature">
        <title>Genome evolution in yeasts.</title>
        <authorList>
            <consortium name="Genolevures"/>
            <person name="Dujon B."/>
            <person name="Sherman D."/>
            <person name="Fischer G."/>
            <person name="Durrens P."/>
            <person name="Casaregola S."/>
            <person name="Lafontaine I."/>
            <person name="de Montigny J."/>
            <person name="Marck C."/>
            <person name="Neuveglise C."/>
            <person name="Talla E."/>
            <person name="Goffard N."/>
            <person name="Frangeul L."/>
            <person name="Aigle M."/>
            <person name="Anthouard V."/>
            <person name="Babour A."/>
            <person name="Barbe V."/>
            <person name="Barnay S."/>
            <person name="Blanchin S."/>
            <person name="Beckerich J.M."/>
            <person name="Beyne E."/>
            <person name="Bleykasten C."/>
            <person name="Boisrame A."/>
            <person name="Boyer J."/>
            <person name="Cattolico L."/>
            <person name="Confanioleri F."/>
            <person name="de Daruvar A."/>
            <person name="Despons L."/>
            <person name="Fabre E."/>
            <person name="Fairhead C."/>
            <person name="Ferry-Dumazet H."/>
            <person name="Groppi A."/>
            <person name="Hantraye F."/>
            <person name="Hennequin C."/>
            <person name="Jauniaux N."/>
            <person name="Joyet P."/>
            <person name="Kachouri R."/>
            <person name="Kerrest A."/>
            <person name="Koszul R."/>
            <person name="Lemaire M."/>
            <person name="Lesur I."/>
            <person name="Ma L."/>
            <person name="Muller H."/>
            <person name="Nicaud J.M."/>
            <person name="Nikolski M."/>
            <person name="Oztas S."/>
            <person name="Ozier-Kalogeropoulos O."/>
            <person name="Pellenz S."/>
            <person name="Potier S."/>
            <person name="Richard G.F."/>
            <person name="Straub M.L."/>
            <person name="Suleau A."/>
            <person name="Swennene D."/>
            <person name="Tekaia F."/>
            <person name="Wesolowski-Louvel M."/>
            <person name="Westhof E."/>
            <person name="Wirth B."/>
            <person name="Zeniou-Meyer M."/>
            <person name="Zivanovic I."/>
            <person name="Bolotin-Fukuhara M."/>
            <person name="Thierry A."/>
            <person name="Bouchier C."/>
            <person name="Caudron B."/>
            <person name="Scarpelli C."/>
            <person name="Gaillardin C."/>
            <person name="Weissenbach J."/>
            <person name="Wincker P."/>
            <person name="Souciet J.L."/>
        </authorList>
    </citation>
    <scope>NUCLEOTIDE SEQUENCE [LARGE SCALE GENOMIC DNA]</scope>
    <source>
        <strain evidence="7">ATCC 36239 / CBS 767 / BCRC 21394 / JCM 1990 / NBRC 0083 / IGC 2968</strain>
    </source>
</reference>
<dbReference type="EMBL" id="CR382139">
    <property type="protein sequence ID" value="CAG90126.2"/>
    <property type="molecule type" value="Genomic_DNA"/>
</dbReference>
<evidence type="ECO:0000256" key="1">
    <source>
        <dbReference type="ARBA" id="ARBA00004266"/>
    </source>
</evidence>
<name>Q6BJE3_DEBHA</name>
<evidence type="ECO:0000256" key="3">
    <source>
        <dbReference type="ARBA" id="ARBA00023134"/>
    </source>
</evidence>
<dbReference type="AlphaFoldDB" id="Q6BJE3"/>
<dbReference type="OMA" id="KNYKCYE"/>
<proteinExistence type="inferred from homology"/>
<dbReference type="HOGENOM" id="CLU_017718_8_0_1"/>
<dbReference type="OrthoDB" id="416553at2759"/>
<dbReference type="PANTHER" id="PTHR18884">
    <property type="entry name" value="SEPTIN"/>
    <property type="match status" value="1"/>
</dbReference>
<dbReference type="FunCoup" id="Q6BJE3">
    <property type="interactions" value="188"/>
</dbReference>
<sequence length="513" mass="58694">MDCENLDTSKNFSSFDSGMEVLDTKLQGMTIFNDRTNLRQNVTSPNLELFKKLGELSRPTSNHRFQITSRNQESLNSESTDVIPMNKAASRVGLSFLPEQREAISRRNGGIFSLMVIGLAGSGKTTFINTLFGTDLINTDRKKDTNSTTKIAAHCFEVVEKGFSLKINVIDTPGFGESVDNSFAWVPATKYLDDQFKVHLLQEEQPVRKNGVDKRVHCCLYFIIPNGKGLSQLDILSMKELSRRVNLIPVISKSDTFGADEVKNFKSIINQTLELNNITICGNILDQNVKDQIHSHIPFAVMGSNEYHENSQGKLVRGRNYKWGFAEVENPTHCDFIYLREVLMGKNMLDLILATEMHHESFRSHYLGDRFKEATKEQPMSDTYIQRMDGLEQSIYFHQKILASYDDTMKEEDPILLDKQIKMKEKFAGIIANQERRFKDWKRALIEKQNIFNHDIEKLHNKIIKLQDLIAHLESGYVIDNESDYESIESNNETIKSEKKGSKNSFIDYALQS</sequence>
<dbReference type="GO" id="GO:0005525">
    <property type="term" value="F:GTP binding"/>
    <property type="evidence" value="ECO:0007669"/>
    <property type="project" value="UniProtKB-KW"/>
</dbReference>
<evidence type="ECO:0000259" key="5">
    <source>
        <dbReference type="PROSITE" id="PS51719"/>
    </source>
</evidence>
<dbReference type="GO" id="GO:0005938">
    <property type="term" value="C:cell cortex"/>
    <property type="evidence" value="ECO:0007669"/>
    <property type="project" value="UniProtKB-ARBA"/>
</dbReference>
<dbReference type="GeneID" id="2904546"/>
<dbReference type="InterPro" id="IPR030379">
    <property type="entry name" value="G_SEPTIN_dom"/>
</dbReference>
<dbReference type="InterPro" id="IPR027417">
    <property type="entry name" value="P-loop_NTPase"/>
</dbReference>
<gene>
    <name evidence="6" type="ordered locus">DEHA2G03058g</name>
</gene>
<dbReference type="Proteomes" id="UP000000599">
    <property type="component" value="Chromosome G"/>
</dbReference>
<dbReference type="Gene3D" id="3.40.50.300">
    <property type="entry name" value="P-loop containing nucleotide triphosphate hydrolases"/>
    <property type="match status" value="1"/>
</dbReference>
<dbReference type="VEuPathDB" id="FungiDB:DEHA2G03058g"/>
<protein>
    <submittedName>
        <fullName evidence="6">DEHA2G03058p</fullName>
    </submittedName>
</protein>
<dbReference type="PROSITE" id="PS51719">
    <property type="entry name" value="G_SEPTIN"/>
    <property type="match status" value="1"/>
</dbReference>
<dbReference type="SUPFAM" id="SSF52540">
    <property type="entry name" value="P-loop containing nucleoside triphosphate hydrolases"/>
    <property type="match status" value="1"/>
</dbReference>
<organism evidence="6 7">
    <name type="scientific">Debaryomyces hansenii (strain ATCC 36239 / CBS 767 / BCRC 21394 / JCM 1990 / NBRC 0083 / IGC 2968)</name>
    <name type="common">Yeast</name>
    <name type="synonym">Torulaspora hansenii</name>
    <dbReference type="NCBI Taxonomy" id="284592"/>
    <lineage>
        <taxon>Eukaryota</taxon>
        <taxon>Fungi</taxon>
        <taxon>Dikarya</taxon>
        <taxon>Ascomycota</taxon>
        <taxon>Saccharomycotina</taxon>
        <taxon>Pichiomycetes</taxon>
        <taxon>Debaryomycetaceae</taxon>
        <taxon>Debaryomyces</taxon>
    </lineage>
</organism>
<dbReference type="RefSeq" id="XP_461678.2">
    <property type="nucleotide sequence ID" value="XM_461678.1"/>
</dbReference>
<dbReference type="InParanoid" id="Q6BJE3"/>
<dbReference type="KEGG" id="dha:DEHA2G03058g"/>
<evidence type="ECO:0000256" key="2">
    <source>
        <dbReference type="ARBA" id="ARBA00022741"/>
    </source>
</evidence>
<dbReference type="CDD" id="cd01850">
    <property type="entry name" value="CDC_Septin"/>
    <property type="match status" value="1"/>
</dbReference>
<evidence type="ECO:0000313" key="6">
    <source>
        <dbReference type="EMBL" id="CAG90126.2"/>
    </source>
</evidence>
<evidence type="ECO:0000313" key="7">
    <source>
        <dbReference type="Proteomes" id="UP000000599"/>
    </source>
</evidence>
<accession>Q6BJE3</accession>
<comment type="similarity">
    <text evidence="4">Belongs to the TRAFAC class TrmE-Era-EngA-EngB-Septin-like GTPase superfamily. Septin GTPase family.</text>
</comment>
<keyword evidence="7" id="KW-1185">Reference proteome</keyword>
<dbReference type="GO" id="GO:0032156">
    <property type="term" value="C:septin cytoskeleton"/>
    <property type="evidence" value="ECO:0007669"/>
    <property type="project" value="UniProtKB-ARBA"/>
</dbReference>
<evidence type="ECO:0000256" key="4">
    <source>
        <dbReference type="RuleBase" id="RU004560"/>
    </source>
</evidence>
<keyword evidence="3 4" id="KW-0342">GTP-binding</keyword>
<dbReference type="InterPro" id="IPR016491">
    <property type="entry name" value="Septin"/>
</dbReference>
<feature type="domain" description="Septin-type G" evidence="5">
    <location>
        <begin position="108"/>
        <end position="369"/>
    </location>
</feature>
<dbReference type="PIRSF" id="PIRSF006698">
    <property type="entry name" value="Septin"/>
    <property type="match status" value="1"/>
</dbReference>
<dbReference type="STRING" id="284592.Q6BJE3"/>
<dbReference type="eggNOG" id="KOG2655">
    <property type="taxonomic scope" value="Eukaryota"/>
</dbReference>
<keyword evidence="2 4" id="KW-0547">Nucleotide-binding</keyword>
<dbReference type="Pfam" id="PF00735">
    <property type="entry name" value="Septin"/>
    <property type="match status" value="1"/>
</dbReference>